<sequence>MDKINDPRTFSGDIRAYQIVPFGFENFLAIILPWLELLTGLGLVIGVMVDGAALISMGLLVMFIIAISSAILRGFNIECGCGLKEGETVGAQKLLENTILFLMG</sequence>
<protein>
    <recommendedName>
        <fullName evidence="6">Methylamine utilisation protein MauE domain-containing protein</fullName>
    </recommendedName>
</protein>
<dbReference type="Pfam" id="PF07291">
    <property type="entry name" value="MauE"/>
    <property type="match status" value="1"/>
</dbReference>
<accession>A0A382AEI7</accession>
<evidence type="ECO:0000256" key="2">
    <source>
        <dbReference type="ARBA" id="ARBA00022692"/>
    </source>
</evidence>
<reference evidence="7" key="1">
    <citation type="submission" date="2018-05" db="EMBL/GenBank/DDBJ databases">
        <authorList>
            <person name="Lanie J.A."/>
            <person name="Ng W.-L."/>
            <person name="Kazmierczak K.M."/>
            <person name="Andrzejewski T.M."/>
            <person name="Davidsen T.M."/>
            <person name="Wayne K.J."/>
            <person name="Tettelin H."/>
            <person name="Glass J.I."/>
            <person name="Rusch D."/>
            <person name="Podicherti R."/>
            <person name="Tsui H.-C.T."/>
            <person name="Winkler M.E."/>
        </authorList>
    </citation>
    <scope>NUCLEOTIDE SEQUENCE</scope>
</reference>
<name>A0A382AEI7_9ZZZZ</name>
<dbReference type="InterPro" id="IPR009908">
    <property type="entry name" value="Methylamine_util_MauE"/>
</dbReference>
<feature type="transmembrane region" description="Helical" evidence="5">
    <location>
        <begin position="41"/>
        <end position="67"/>
    </location>
</feature>
<evidence type="ECO:0000256" key="1">
    <source>
        <dbReference type="ARBA" id="ARBA00004141"/>
    </source>
</evidence>
<dbReference type="AlphaFoldDB" id="A0A382AEI7"/>
<evidence type="ECO:0000313" key="7">
    <source>
        <dbReference type="EMBL" id="SVA99980.1"/>
    </source>
</evidence>
<keyword evidence="3 5" id="KW-1133">Transmembrane helix</keyword>
<feature type="domain" description="Methylamine utilisation protein MauE" evidence="6">
    <location>
        <begin position="2"/>
        <end position="103"/>
    </location>
</feature>
<evidence type="ECO:0000256" key="3">
    <source>
        <dbReference type="ARBA" id="ARBA00022989"/>
    </source>
</evidence>
<organism evidence="7">
    <name type="scientific">marine metagenome</name>
    <dbReference type="NCBI Taxonomy" id="408172"/>
    <lineage>
        <taxon>unclassified sequences</taxon>
        <taxon>metagenomes</taxon>
        <taxon>ecological metagenomes</taxon>
    </lineage>
</organism>
<keyword evidence="2 5" id="KW-0812">Transmembrane</keyword>
<evidence type="ECO:0000256" key="5">
    <source>
        <dbReference type="SAM" id="Phobius"/>
    </source>
</evidence>
<proteinExistence type="predicted"/>
<keyword evidence="4 5" id="KW-0472">Membrane</keyword>
<gene>
    <name evidence="7" type="ORF">METZ01_LOCUS152834</name>
</gene>
<dbReference type="GO" id="GO:0030416">
    <property type="term" value="P:methylamine metabolic process"/>
    <property type="evidence" value="ECO:0007669"/>
    <property type="project" value="InterPro"/>
</dbReference>
<dbReference type="EMBL" id="UINC01025075">
    <property type="protein sequence ID" value="SVA99980.1"/>
    <property type="molecule type" value="Genomic_DNA"/>
</dbReference>
<dbReference type="GO" id="GO:0016020">
    <property type="term" value="C:membrane"/>
    <property type="evidence" value="ECO:0007669"/>
    <property type="project" value="UniProtKB-SubCell"/>
</dbReference>
<comment type="subcellular location">
    <subcellularLocation>
        <location evidence="1">Membrane</location>
        <topology evidence="1">Multi-pass membrane protein</topology>
    </subcellularLocation>
</comment>
<evidence type="ECO:0000256" key="4">
    <source>
        <dbReference type="ARBA" id="ARBA00023136"/>
    </source>
</evidence>
<feature type="non-terminal residue" evidence="7">
    <location>
        <position position="104"/>
    </location>
</feature>
<evidence type="ECO:0000259" key="6">
    <source>
        <dbReference type="Pfam" id="PF07291"/>
    </source>
</evidence>